<dbReference type="Pfam" id="PF25876">
    <property type="entry name" value="HH_MFP_RND"/>
    <property type="match status" value="1"/>
</dbReference>
<dbReference type="OrthoDB" id="9791520at2"/>
<name>A0A2S6N1U3_9HYPH</name>
<organism evidence="5 6">
    <name type="scientific">Rhodoblastus sphagnicola</name>
    <dbReference type="NCBI Taxonomy" id="333368"/>
    <lineage>
        <taxon>Bacteria</taxon>
        <taxon>Pseudomonadati</taxon>
        <taxon>Pseudomonadota</taxon>
        <taxon>Alphaproteobacteria</taxon>
        <taxon>Hyphomicrobiales</taxon>
        <taxon>Rhodoblastaceae</taxon>
        <taxon>Rhodoblastus</taxon>
    </lineage>
</organism>
<feature type="domain" description="Multidrug resistance protein MdtA-like alpha-helical hairpin" evidence="2">
    <location>
        <begin position="124"/>
        <end position="200"/>
    </location>
</feature>
<feature type="domain" description="Multidrug resistance protein MdtA-like barrel-sandwich hybrid" evidence="3">
    <location>
        <begin position="80"/>
        <end position="228"/>
    </location>
</feature>
<dbReference type="InterPro" id="IPR058624">
    <property type="entry name" value="MdtA-like_HH"/>
</dbReference>
<dbReference type="AlphaFoldDB" id="A0A2S6N1U3"/>
<evidence type="ECO:0000256" key="1">
    <source>
        <dbReference type="ARBA" id="ARBA00009477"/>
    </source>
</evidence>
<dbReference type="Pfam" id="PF25917">
    <property type="entry name" value="BSH_RND"/>
    <property type="match status" value="1"/>
</dbReference>
<dbReference type="PANTHER" id="PTHR30469:SF33">
    <property type="entry name" value="SLR1207 PROTEIN"/>
    <property type="match status" value="1"/>
</dbReference>
<dbReference type="PANTHER" id="PTHR30469">
    <property type="entry name" value="MULTIDRUG RESISTANCE PROTEIN MDTA"/>
    <property type="match status" value="1"/>
</dbReference>
<reference evidence="5 6" key="1">
    <citation type="journal article" date="2018" name="Arch. Microbiol.">
        <title>New insights into the metabolic potential of the phototrophic purple bacterium Rhodopila globiformis DSM 161(T) from its draft genome sequence and evidence for a vanadium-dependent nitrogenase.</title>
        <authorList>
            <person name="Imhoff J.F."/>
            <person name="Rahn T."/>
            <person name="Kunzel S."/>
            <person name="Neulinger S.C."/>
        </authorList>
    </citation>
    <scope>NUCLEOTIDE SEQUENCE [LARGE SCALE GENOMIC DNA]</scope>
    <source>
        <strain evidence="5 6">DSM 16996</strain>
    </source>
</reference>
<proteinExistence type="inferred from homology"/>
<evidence type="ECO:0000259" key="4">
    <source>
        <dbReference type="Pfam" id="PF25990"/>
    </source>
</evidence>
<dbReference type="RefSeq" id="WP_104509092.1">
    <property type="nucleotide sequence ID" value="NZ_JACIGC010000006.1"/>
</dbReference>
<dbReference type="SUPFAM" id="SSF111369">
    <property type="entry name" value="HlyD-like secretion proteins"/>
    <property type="match status" value="1"/>
</dbReference>
<comment type="caution">
    <text evidence="5">The sequence shown here is derived from an EMBL/GenBank/DDBJ whole genome shotgun (WGS) entry which is preliminary data.</text>
</comment>
<protein>
    <submittedName>
        <fullName evidence="5">Efflux transporter periplasmic adaptor subunit</fullName>
    </submittedName>
</protein>
<dbReference type="InterPro" id="IPR058625">
    <property type="entry name" value="MdtA-like_BSH"/>
</dbReference>
<dbReference type="Gene3D" id="2.40.30.170">
    <property type="match status" value="1"/>
</dbReference>
<evidence type="ECO:0000313" key="6">
    <source>
        <dbReference type="Proteomes" id="UP000239089"/>
    </source>
</evidence>
<feature type="domain" description="YknX-like beta-barrel" evidence="4">
    <location>
        <begin position="240"/>
        <end position="315"/>
    </location>
</feature>
<dbReference type="EMBL" id="NHSJ01000106">
    <property type="protein sequence ID" value="PPQ28593.1"/>
    <property type="molecule type" value="Genomic_DNA"/>
</dbReference>
<evidence type="ECO:0000313" key="5">
    <source>
        <dbReference type="EMBL" id="PPQ28593.1"/>
    </source>
</evidence>
<comment type="similarity">
    <text evidence="1">Belongs to the membrane fusion protein (MFP) (TC 8.A.1) family.</text>
</comment>
<dbReference type="NCBIfam" id="TIGR01730">
    <property type="entry name" value="RND_mfp"/>
    <property type="match status" value="1"/>
</dbReference>
<keyword evidence="6" id="KW-1185">Reference proteome</keyword>
<gene>
    <name evidence="5" type="ORF">CCR94_17245</name>
</gene>
<dbReference type="Gene3D" id="2.40.50.100">
    <property type="match status" value="2"/>
</dbReference>
<evidence type="ECO:0000259" key="2">
    <source>
        <dbReference type="Pfam" id="PF25876"/>
    </source>
</evidence>
<sequence length="397" mass="42018">MTVVGLAPKAEAKAGRTSLAGKRAGLVAAALLALLAAGLLWRHLHAPPTPHYLSAPATRGDIARAAAATGTVNPELTIIVGSYVSGVLVQISCDYNTQVKAGQICARIDPRPYQALVDQAKANLAVAKAQLVKDQAGLAYTKLNWERNRLLLQQKSVARDAADLSKSNLDQAEAQIGFDLATIDQRQALLAAAQVDLDYTNITSPVNGTVVSRNVTQGQTLASSLNTPTLFLIATDLTRMQVDTNVSESDIGEVKQGDKASFTVDAFPTRLFSGTVTQVRQSPQTVQNVVTYDAVVSVANTDLALKPGMTASTRIITDQRTNVLRAPNQALRFTPANVDAAAPLKPGLARLWLLRDEKPVAIDIVAGLDDDNFTEIVQGDVKAGDVILLGAEGSAVR</sequence>
<dbReference type="Proteomes" id="UP000239089">
    <property type="component" value="Unassembled WGS sequence"/>
</dbReference>
<accession>A0A2S6N1U3</accession>
<evidence type="ECO:0000259" key="3">
    <source>
        <dbReference type="Pfam" id="PF25917"/>
    </source>
</evidence>
<dbReference type="GO" id="GO:1990281">
    <property type="term" value="C:efflux pump complex"/>
    <property type="evidence" value="ECO:0007669"/>
    <property type="project" value="TreeGrafter"/>
</dbReference>
<dbReference type="InterPro" id="IPR058636">
    <property type="entry name" value="Beta-barrel_YknX"/>
</dbReference>
<dbReference type="GO" id="GO:0015562">
    <property type="term" value="F:efflux transmembrane transporter activity"/>
    <property type="evidence" value="ECO:0007669"/>
    <property type="project" value="TreeGrafter"/>
</dbReference>
<dbReference type="Pfam" id="PF25990">
    <property type="entry name" value="Beta-barrel_YknX"/>
    <property type="match status" value="1"/>
</dbReference>
<dbReference type="InterPro" id="IPR006143">
    <property type="entry name" value="RND_pump_MFP"/>
</dbReference>